<feature type="domain" description="MCM C-terminal AAA(+) ATPase" evidence="4">
    <location>
        <begin position="152"/>
        <end position="194"/>
    </location>
</feature>
<dbReference type="Pfam" id="PF00493">
    <property type="entry name" value="MCM"/>
    <property type="match status" value="1"/>
</dbReference>
<dbReference type="InterPro" id="IPR012340">
    <property type="entry name" value="NA-bd_OB-fold"/>
</dbReference>
<reference evidence="5" key="3">
    <citation type="submission" date="2025-09" db="UniProtKB">
        <authorList>
            <consortium name="Ensembl"/>
        </authorList>
    </citation>
    <scope>IDENTIFICATION</scope>
</reference>
<dbReference type="GO" id="GO:0003697">
    <property type="term" value="F:single-stranded DNA binding"/>
    <property type="evidence" value="ECO:0007669"/>
    <property type="project" value="TreeGrafter"/>
</dbReference>
<sequence>VCFLCEGFIQSSPYMEKIKFTMPTKCVQPGCRSRSFIPNRSSPLTLTELIGGEQREAGRIPRDGGVSPDLCDSAVPGDTVTIMGTVQVCQDDGGRSMFLLYIEANSISQKGQGSSGDERSSGIKFSLKVLYAIQEIHSQPDLLKLICVCVASLSLALFGGSQKHADDKNRIPIRGDLHILVVGDPGLGRARYYR</sequence>
<dbReference type="Gene3D" id="3.40.50.300">
    <property type="entry name" value="P-loop containing nucleotide triphosphate hydrolases"/>
    <property type="match status" value="1"/>
</dbReference>
<dbReference type="STRING" id="62062.ENSHHUP00000022697"/>
<evidence type="ECO:0000256" key="3">
    <source>
        <dbReference type="ARBA" id="ARBA00022840"/>
    </source>
</evidence>
<dbReference type="GO" id="GO:0005634">
    <property type="term" value="C:nucleus"/>
    <property type="evidence" value="ECO:0007669"/>
    <property type="project" value="TreeGrafter"/>
</dbReference>
<dbReference type="GO" id="GO:0005524">
    <property type="term" value="F:ATP binding"/>
    <property type="evidence" value="ECO:0007669"/>
    <property type="project" value="UniProtKB-KW"/>
</dbReference>
<dbReference type="InterPro" id="IPR031327">
    <property type="entry name" value="MCM"/>
</dbReference>
<dbReference type="InterPro" id="IPR001208">
    <property type="entry name" value="MCM_dom"/>
</dbReference>
<dbReference type="GO" id="GO:0042555">
    <property type="term" value="C:MCM complex"/>
    <property type="evidence" value="ECO:0007669"/>
    <property type="project" value="TreeGrafter"/>
</dbReference>
<evidence type="ECO:0000313" key="5">
    <source>
        <dbReference type="Ensembl" id="ENSHHUP00000022697.1"/>
    </source>
</evidence>
<evidence type="ECO:0000259" key="4">
    <source>
        <dbReference type="PROSITE" id="PS50051"/>
    </source>
</evidence>
<reference evidence="5" key="2">
    <citation type="submission" date="2025-08" db="UniProtKB">
        <authorList>
            <consortium name="Ensembl"/>
        </authorList>
    </citation>
    <scope>IDENTIFICATION</scope>
</reference>
<name>A0A4W5LA66_9TELE</name>
<evidence type="ECO:0000313" key="6">
    <source>
        <dbReference type="Proteomes" id="UP000314982"/>
    </source>
</evidence>
<dbReference type="Gene3D" id="2.40.50.140">
    <property type="entry name" value="Nucleic acid-binding proteins"/>
    <property type="match status" value="1"/>
</dbReference>
<keyword evidence="3" id="KW-0067">ATP-binding</keyword>
<dbReference type="AlphaFoldDB" id="A0A4W5LA66"/>
<dbReference type="GeneTree" id="ENSGT01150000286951"/>
<evidence type="ECO:0000256" key="2">
    <source>
        <dbReference type="ARBA" id="ARBA00022741"/>
    </source>
</evidence>
<dbReference type="GO" id="GO:0000724">
    <property type="term" value="P:double-strand break repair via homologous recombination"/>
    <property type="evidence" value="ECO:0007669"/>
    <property type="project" value="TreeGrafter"/>
</dbReference>
<comment type="similarity">
    <text evidence="1">Belongs to the MCM family.</text>
</comment>
<dbReference type="GO" id="GO:0017116">
    <property type="term" value="F:single-stranded DNA helicase activity"/>
    <property type="evidence" value="ECO:0007669"/>
    <property type="project" value="TreeGrafter"/>
</dbReference>
<dbReference type="PROSITE" id="PS50051">
    <property type="entry name" value="MCM_2"/>
    <property type="match status" value="1"/>
</dbReference>
<dbReference type="Ensembl" id="ENSHHUT00000023558.1">
    <property type="protein sequence ID" value="ENSHHUP00000022697.1"/>
    <property type="gene ID" value="ENSHHUG00000014218.1"/>
</dbReference>
<accession>A0A4W5LA66</accession>
<dbReference type="PANTHER" id="PTHR11630:SF47">
    <property type="entry name" value="DNA HELICASE MCM8"/>
    <property type="match status" value="1"/>
</dbReference>
<reference evidence="6" key="1">
    <citation type="submission" date="2018-06" db="EMBL/GenBank/DDBJ databases">
        <title>Genome assembly of Danube salmon.</title>
        <authorList>
            <person name="Macqueen D.J."/>
            <person name="Gundappa M.K."/>
        </authorList>
    </citation>
    <scope>NUCLEOTIDE SEQUENCE [LARGE SCALE GENOMIC DNA]</scope>
</reference>
<dbReference type="SUPFAM" id="SSF50249">
    <property type="entry name" value="Nucleic acid-binding proteins"/>
    <property type="match status" value="1"/>
</dbReference>
<organism evidence="5 6">
    <name type="scientific">Hucho hucho</name>
    <name type="common">huchen</name>
    <dbReference type="NCBI Taxonomy" id="62062"/>
    <lineage>
        <taxon>Eukaryota</taxon>
        <taxon>Metazoa</taxon>
        <taxon>Chordata</taxon>
        <taxon>Craniata</taxon>
        <taxon>Vertebrata</taxon>
        <taxon>Euteleostomi</taxon>
        <taxon>Actinopterygii</taxon>
        <taxon>Neopterygii</taxon>
        <taxon>Teleostei</taxon>
        <taxon>Protacanthopterygii</taxon>
        <taxon>Salmoniformes</taxon>
        <taxon>Salmonidae</taxon>
        <taxon>Salmoninae</taxon>
        <taxon>Hucho</taxon>
    </lineage>
</organism>
<dbReference type="InterPro" id="IPR027417">
    <property type="entry name" value="P-loop_NTPase"/>
</dbReference>
<dbReference type="Proteomes" id="UP000314982">
    <property type="component" value="Unassembled WGS sequence"/>
</dbReference>
<protein>
    <recommendedName>
        <fullName evidence="4">MCM C-terminal AAA(+) ATPase domain-containing protein</fullName>
    </recommendedName>
</protein>
<evidence type="ECO:0000256" key="1">
    <source>
        <dbReference type="ARBA" id="ARBA00008010"/>
    </source>
</evidence>
<proteinExistence type="inferred from homology"/>
<keyword evidence="6" id="KW-1185">Reference proteome</keyword>
<keyword evidence="2" id="KW-0547">Nucleotide-binding</keyword>
<dbReference type="PANTHER" id="PTHR11630">
    <property type="entry name" value="DNA REPLICATION LICENSING FACTOR MCM FAMILY MEMBER"/>
    <property type="match status" value="1"/>
</dbReference>